<dbReference type="EMBL" id="JAWJZY010000002">
    <property type="protein sequence ID" value="MEE8658302.1"/>
    <property type="molecule type" value="Genomic_DNA"/>
</dbReference>
<evidence type="ECO:0000313" key="3">
    <source>
        <dbReference type="Proteomes" id="UP001312908"/>
    </source>
</evidence>
<dbReference type="RefSeq" id="WP_394819253.1">
    <property type="nucleotide sequence ID" value="NZ_JAWJZY010000002.1"/>
</dbReference>
<evidence type="ECO:0000256" key="1">
    <source>
        <dbReference type="SAM" id="MobiDB-lite"/>
    </source>
</evidence>
<organism evidence="2 3">
    <name type="scientific">Sorlinia euscelidii</name>
    <dbReference type="NCBI Taxonomy" id="3081148"/>
    <lineage>
        <taxon>Bacteria</taxon>
        <taxon>Pseudomonadati</taxon>
        <taxon>Pseudomonadota</taxon>
        <taxon>Alphaproteobacteria</taxon>
        <taxon>Acetobacterales</taxon>
        <taxon>Acetobacteraceae</taxon>
        <taxon>Sorlinia</taxon>
    </lineage>
</organism>
<feature type="region of interest" description="Disordered" evidence="1">
    <location>
        <begin position="1"/>
        <end position="35"/>
    </location>
</feature>
<proteinExistence type="predicted"/>
<reference evidence="2 3" key="1">
    <citation type="submission" date="2023-10" db="EMBL/GenBank/DDBJ databases">
        <title>Sorlinia euscelidii gen. nov., sp. nov., an acetic acid bacteria isolated from the gut of Euscelidius variegatus emitter.</title>
        <authorList>
            <person name="Michoud G."/>
            <person name="Marasco R."/>
            <person name="Seferji K."/>
            <person name="Gonella E."/>
            <person name="Garuglieri E."/>
            <person name="Alma A."/>
            <person name="Mapelli F."/>
            <person name="Borin S."/>
            <person name="Daffonchio D."/>
            <person name="Crotti E."/>
        </authorList>
    </citation>
    <scope>NUCLEOTIDE SEQUENCE [LARGE SCALE GENOMIC DNA]</scope>
    <source>
        <strain evidence="2 3">EV16P</strain>
    </source>
</reference>
<protein>
    <submittedName>
        <fullName evidence="2">Uncharacterized protein</fullName>
    </submittedName>
</protein>
<comment type="caution">
    <text evidence="2">The sequence shown here is derived from an EMBL/GenBank/DDBJ whole genome shotgun (WGS) entry which is preliminary data.</text>
</comment>
<gene>
    <name evidence="2" type="ORF">DOFOFD_04675</name>
</gene>
<dbReference type="Proteomes" id="UP001312908">
    <property type="component" value="Unassembled WGS sequence"/>
</dbReference>
<evidence type="ECO:0000313" key="2">
    <source>
        <dbReference type="EMBL" id="MEE8658302.1"/>
    </source>
</evidence>
<sequence length="141" mass="15512">MAKNHVTKTIQPAPALRQTRRNPARHRATRMSDQSDGLSVDKLATVLGLPGRIAAHERLTECGFQIRLYDRDGNTQYCPTEAAEKHLAVRAGKEAFGADGMRCSGGPEPETSWRASIVPLLEATHADGHAHSFPPHRERIL</sequence>
<name>A0ABU7U345_9PROT</name>
<accession>A0ABU7U345</accession>
<feature type="compositionally biased region" description="Basic residues" evidence="1">
    <location>
        <begin position="18"/>
        <end position="29"/>
    </location>
</feature>
<keyword evidence="3" id="KW-1185">Reference proteome</keyword>